<accession>A0A0U1NN24</accession>
<dbReference type="EMBL" id="CVQV01000013">
    <property type="protein sequence ID" value="CRK76134.1"/>
    <property type="molecule type" value="Genomic_DNA"/>
</dbReference>
<organism evidence="1 2">
    <name type="scientific">Nereida ignava</name>
    <dbReference type="NCBI Taxonomy" id="282199"/>
    <lineage>
        <taxon>Bacteria</taxon>
        <taxon>Pseudomonadati</taxon>
        <taxon>Pseudomonadota</taxon>
        <taxon>Alphaproteobacteria</taxon>
        <taxon>Rhodobacterales</taxon>
        <taxon>Roseobacteraceae</taxon>
        <taxon>Nereida</taxon>
    </lineage>
</organism>
<gene>
    <name evidence="1" type="ORF">NIG5292_02191</name>
</gene>
<evidence type="ECO:0000313" key="2">
    <source>
        <dbReference type="Proteomes" id="UP000048949"/>
    </source>
</evidence>
<dbReference type="STRING" id="282199.GCA_001049735_02190"/>
<name>A0A0U1NN24_9RHOB</name>
<dbReference type="AlphaFoldDB" id="A0A0U1NN24"/>
<dbReference type="RefSeq" id="WP_048599549.1">
    <property type="nucleotide sequence ID" value="NZ_CVPC01000013.1"/>
</dbReference>
<dbReference type="Proteomes" id="UP000048949">
    <property type="component" value="Unassembled WGS sequence"/>
</dbReference>
<proteinExistence type="predicted"/>
<protein>
    <submittedName>
        <fullName evidence="1">Uncharacterized protein</fullName>
    </submittedName>
</protein>
<evidence type="ECO:0000313" key="1">
    <source>
        <dbReference type="EMBL" id="CRK76134.1"/>
    </source>
</evidence>
<reference evidence="1 2" key="1">
    <citation type="submission" date="2015-04" db="EMBL/GenBank/DDBJ databases">
        <authorList>
            <person name="Syromyatnikov M.Y."/>
            <person name="Popov V.N."/>
        </authorList>
    </citation>
    <scope>NUCLEOTIDE SEQUENCE [LARGE SCALE GENOMIC DNA]</scope>
    <source>
        <strain evidence="1 2">CECT 5292</strain>
    </source>
</reference>
<sequence>MNIATKRSKYTSATGTADAKFDLQLEVHHFNGNGDEDLVCRIPFTDYIDAKHLSKGSDSSK</sequence>
<keyword evidence="2" id="KW-1185">Reference proteome</keyword>